<name>A0A9N9MDU2_9CUCU</name>
<evidence type="ECO:0000313" key="2">
    <source>
        <dbReference type="EMBL" id="CAG9762309.1"/>
    </source>
</evidence>
<keyword evidence="3" id="KW-1185">Reference proteome</keyword>
<evidence type="ECO:0000259" key="1">
    <source>
        <dbReference type="PROSITE" id="PS50908"/>
    </source>
</evidence>
<dbReference type="SMART" id="SM00591">
    <property type="entry name" value="RWD"/>
    <property type="match status" value="1"/>
</dbReference>
<dbReference type="CDD" id="cd24163">
    <property type="entry name" value="RWDD2_C"/>
    <property type="match status" value="1"/>
</dbReference>
<dbReference type="InterPro" id="IPR059181">
    <property type="entry name" value="RWDD2A-B_C"/>
</dbReference>
<dbReference type="Pfam" id="PF06544">
    <property type="entry name" value="Prp3_C"/>
    <property type="match status" value="1"/>
</dbReference>
<feature type="domain" description="RWD" evidence="1">
    <location>
        <begin position="16"/>
        <end position="134"/>
    </location>
</feature>
<sequence>MTEEQNLLENLQIQLDELDSLQATFYNPGEIKVEDLASVQGIKDYIAGKTKILPPCLDFTVNLVVEDTKFEMCVSLGHDYPLLEPEIFVRNHRLNRAQHEELNRNIGEFLRDLPKGEPCIFTLISWLQDNATDYIESKIIPTQCQKKNEELVRYWIYSHHIYSKTKRRALIDSANELNVSGFVMPGKPGIICVEGDSCDVATFWQGVKSMNWKKIFCKITESNKEDTKSANFLKFKNFVEIVFDNHGPKFNHMDMGEFNKYLEQHELGYIFKDIFGMEDCGLCDNKSTNFSTLCSINRFDF</sequence>
<dbReference type="AlphaFoldDB" id="A0A9N9MDU2"/>
<dbReference type="Gene3D" id="3.10.110.10">
    <property type="entry name" value="Ubiquitin Conjugating Enzyme"/>
    <property type="match status" value="1"/>
</dbReference>
<organism evidence="2 3">
    <name type="scientific">Ceutorhynchus assimilis</name>
    <name type="common">cabbage seed weevil</name>
    <dbReference type="NCBI Taxonomy" id="467358"/>
    <lineage>
        <taxon>Eukaryota</taxon>
        <taxon>Metazoa</taxon>
        <taxon>Ecdysozoa</taxon>
        <taxon>Arthropoda</taxon>
        <taxon>Hexapoda</taxon>
        <taxon>Insecta</taxon>
        <taxon>Pterygota</taxon>
        <taxon>Neoptera</taxon>
        <taxon>Endopterygota</taxon>
        <taxon>Coleoptera</taxon>
        <taxon>Polyphaga</taxon>
        <taxon>Cucujiformia</taxon>
        <taxon>Curculionidae</taxon>
        <taxon>Ceutorhynchinae</taxon>
        <taxon>Ceutorhynchus</taxon>
    </lineage>
</organism>
<dbReference type="InterPro" id="IPR006575">
    <property type="entry name" value="RWD_dom"/>
</dbReference>
<dbReference type="OrthoDB" id="432412at2759"/>
<dbReference type="InterPro" id="IPR017359">
    <property type="entry name" value="Phi-like"/>
</dbReference>
<accession>A0A9N9MDU2</accession>
<dbReference type="EMBL" id="OU892287">
    <property type="protein sequence ID" value="CAG9762309.1"/>
    <property type="molecule type" value="Genomic_DNA"/>
</dbReference>
<reference evidence="2" key="1">
    <citation type="submission" date="2022-01" db="EMBL/GenBank/DDBJ databases">
        <authorList>
            <person name="King R."/>
        </authorList>
    </citation>
    <scope>NUCLEOTIDE SEQUENCE</scope>
</reference>
<dbReference type="PROSITE" id="PS50908">
    <property type="entry name" value="RWD"/>
    <property type="match status" value="1"/>
</dbReference>
<dbReference type="InterPro" id="IPR016135">
    <property type="entry name" value="UBQ-conjugating_enzyme/RWD"/>
</dbReference>
<protein>
    <recommendedName>
        <fullName evidence="1">RWD domain-containing protein</fullName>
    </recommendedName>
</protein>
<dbReference type="CDD" id="cd23829">
    <property type="entry name" value="RWD_RWDD2"/>
    <property type="match status" value="1"/>
</dbReference>
<dbReference type="PIRSF" id="PIRSF038021">
    <property type="entry name" value="UCP038021_RWDD2"/>
    <property type="match status" value="1"/>
</dbReference>
<dbReference type="Proteomes" id="UP001152799">
    <property type="component" value="Chromosome 11"/>
</dbReference>
<dbReference type="InterPro" id="IPR010541">
    <property type="entry name" value="Prp3_C"/>
</dbReference>
<proteinExistence type="predicted"/>
<evidence type="ECO:0000313" key="3">
    <source>
        <dbReference type="Proteomes" id="UP001152799"/>
    </source>
</evidence>
<dbReference type="Pfam" id="PF05773">
    <property type="entry name" value="RWD"/>
    <property type="match status" value="1"/>
</dbReference>
<dbReference type="PANTHER" id="PTHR15955">
    <property type="entry name" value="RWD DOMAIN CONTAINING PROTEIN 2"/>
    <property type="match status" value="1"/>
</dbReference>
<dbReference type="SUPFAM" id="SSF54495">
    <property type="entry name" value="UBC-like"/>
    <property type="match status" value="1"/>
</dbReference>
<gene>
    <name evidence="2" type="ORF">CEUTPL_LOCUS2991</name>
</gene>
<dbReference type="PANTHER" id="PTHR15955:SF8">
    <property type="entry name" value="RWD DOMAIN-CONTAINING PROTEIN 2B-RELATED"/>
    <property type="match status" value="1"/>
</dbReference>